<reference evidence="2 3" key="1">
    <citation type="journal article" date="2012" name="BMC Genomics">
        <title>Genomic basis of broad host range and environmental adaptability of Rhizobium tropici CIAT 899 and Rhizobium sp. PRF 81 which are used in inoculants for common bean (Phaseolus vulgaris L.).</title>
        <authorList>
            <person name="Ormeno-Orrillo E."/>
            <person name="Menna P."/>
            <person name="Almeida L.G."/>
            <person name="Ollero F.J."/>
            <person name="Nicolas M.F."/>
            <person name="Pains Rodrigues E."/>
            <person name="Shigueyoshi Nakatani A."/>
            <person name="Silva Batista J.S."/>
            <person name="Oliveira Chueire L.M."/>
            <person name="Souza R.C."/>
            <person name="Ribeiro Vasconcelos A.T."/>
            <person name="Megias M."/>
            <person name="Hungria M."/>
            <person name="Martinez-Romero E."/>
        </authorList>
    </citation>
    <scope>NUCLEOTIDE SEQUENCE [LARGE SCALE GENOMIC DNA]</scope>
    <source>
        <strain evidence="2 3">PRF 81</strain>
    </source>
</reference>
<dbReference type="AlphaFoldDB" id="N6VEY9"/>
<evidence type="ECO:0000256" key="1">
    <source>
        <dbReference type="SAM" id="MobiDB-lite"/>
    </source>
</evidence>
<dbReference type="PATRIC" id="fig|363754.4.peg.432"/>
<evidence type="ECO:0000313" key="3">
    <source>
        <dbReference type="Proteomes" id="UP000012429"/>
    </source>
</evidence>
<name>N6VEY9_9HYPH</name>
<sequence length="356" mass="39481">MIVAFKPFDGELARRRCGGDLDRHLAAGAAGACGAHGRRASRRTAGKRQAGAALPGAGAHKRRRKHLRQRDIGTLGKHRMVFEQRAETIEIEGHRVLVHPEDRMRIAHRGDRGRMQDGIVDRPDLQLDAAGIGKFLGQRDLVPGKDRLAHIDRNRAVFVLSRIQDAGDGLEGENLLAGFGRQRLHDAARAIAAGLRLRAIAVQNVDPGIGALHLGIVDRHDLVELGGRIDVERNRRRRRHHILAAAHVDNQDLVAKPVHPREFDRIAHGIIPIVELYMAETRGNYQWDMNNGTLRRLAGLSGSPDPSRLRPLGLHITMRRRAGLRKKLALVARRPESHLEPRGRVIASGVALPRRV</sequence>
<accession>N6VEY9</accession>
<dbReference type="STRING" id="363754.RHSP_37059"/>
<gene>
    <name evidence="2" type="ORF">RHSP_37059</name>
</gene>
<feature type="region of interest" description="Disordered" evidence="1">
    <location>
        <begin position="29"/>
        <end position="67"/>
    </location>
</feature>
<dbReference type="Proteomes" id="UP000012429">
    <property type="component" value="Unassembled WGS sequence"/>
</dbReference>
<keyword evidence="3" id="KW-1185">Reference proteome</keyword>
<evidence type="ECO:0000313" key="2">
    <source>
        <dbReference type="EMBL" id="ENN89652.1"/>
    </source>
</evidence>
<protein>
    <submittedName>
        <fullName evidence="2">Uncharacterized protein</fullName>
    </submittedName>
</protein>
<dbReference type="EMBL" id="AQHN01000005">
    <property type="protein sequence ID" value="ENN89652.1"/>
    <property type="molecule type" value="Genomic_DNA"/>
</dbReference>
<organism evidence="2 3">
    <name type="scientific">Rhizobium freirei PRF 81</name>
    <dbReference type="NCBI Taxonomy" id="363754"/>
    <lineage>
        <taxon>Bacteria</taxon>
        <taxon>Pseudomonadati</taxon>
        <taxon>Pseudomonadota</taxon>
        <taxon>Alphaproteobacteria</taxon>
        <taxon>Hyphomicrobiales</taxon>
        <taxon>Rhizobiaceae</taxon>
        <taxon>Rhizobium/Agrobacterium group</taxon>
        <taxon>Rhizobium</taxon>
    </lineage>
</organism>
<proteinExistence type="predicted"/>
<feature type="compositionally biased region" description="Basic residues" evidence="1">
    <location>
        <begin position="36"/>
        <end position="46"/>
    </location>
</feature>
<comment type="caution">
    <text evidence="2">The sequence shown here is derived from an EMBL/GenBank/DDBJ whole genome shotgun (WGS) entry which is preliminary data.</text>
</comment>